<organism evidence="1 2">
    <name type="scientific">Alteromonas macleodii</name>
    <name type="common">Pseudoalteromonas macleodii</name>
    <dbReference type="NCBI Taxonomy" id="28108"/>
    <lineage>
        <taxon>Bacteria</taxon>
        <taxon>Pseudomonadati</taxon>
        <taxon>Pseudomonadota</taxon>
        <taxon>Gammaproteobacteria</taxon>
        <taxon>Alteromonadales</taxon>
        <taxon>Alteromonadaceae</taxon>
        <taxon>Alteromonas/Salinimonas group</taxon>
        <taxon>Alteromonas</taxon>
    </lineage>
</organism>
<dbReference type="EMBL" id="CP014323">
    <property type="protein sequence ID" value="AMJ97561.1"/>
    <property type="molecule type" value="Genomic_DNA"/>
</dbReference>
<reference evidence="1 2" key="1">
    <citation type="submission" date="2015-12" db="EMBL/GenBank/DDBJ databases">
        <authorList>
            <person name="Shamseldin A."/>
            <person name="Moawad H."/>
            <person name="Abd El-Rahim W.M."/>
            <person name="Sadowsky M.J."/>
        </authorList>
    </citation>
    <scope>NUCLEOTIDE SEQUENCE [LARGE SCALE GENOMIC DNA]</scope>
    <source>
        <strain evidence="1 2">D7</strain>
    </source>
</reference>
<dbReference type="RefSeq" id="WP_061094440.1">
    <property type="nucleotide sequence ID" value="NZ_CP014323.1"/>
</dbReference>
<evidence type="ECO:0000313" key="1">
    <source>
        <dbReference type="EMBL" id="AMJ97561.1"/>
    </source>
</evidence>
<dbReference type="Proteomes" id="UP000063991">
    <property type="component" value="Chromosome"/>
</dbReference>
<accession>A0A126PX45</accession>
<name>A0A126PX45_ALTMA</name>
<sequence>MKLNHAQTPKALQEVNSEITALLSEEQPDFAKIKAVLTVRDSIIRLHLESLAPEDKQEFAKLEYDVNNMLSEMAQSLLDQSKEDITKFVRSRSAVKNYK</sequence>
<dbReference type="AlphaFoldDB" id="A0A126PX45"/>
<gene>
    <name evidence="1" type="ORF">AVL55_04940</name>
</gene>
<evidence type="ECO:0000313" key="2">
    <source>
        <dbReference type="Proteomes" id="UP000063991"/>
    </source>
</evidence>
<protein>
    <submittedName>
        <fullName evidence="1">Uncharacterized protein</fullName>
    </submittedName>
</protein>
<proteinExistence type="predicted"/>